<dbReference type="KEGG" id="gfm:Enr17x_37220"/>
<comment type="catalytic activity">
    <reaction evidence="6">
        <text>2 D-glyceraldehyde 3-phosphate = 4-(hydroxymethyl)-2-furancarboxaldehyde phosphate + phosphate + 2 H2O</text>
        <dbReference type="Rhea" id="RHEA:43536"/>
        <dbReference type="ChEBI" id="CHEBI:15377"/>
        <dbReference type="ChEBI" id="CHEBI:43474"/>
        <dbReference type="ChEBI" id="CHEBI:59776"/>
        <dbReference type="ChEBI" id="CHEBI:83407"/>
        <dbReference type="EC" id="4.2.3.153"/>
    </reaction>
</comment>
<keyword evidence="3" id="KW-0456">Lyase</keyword>
<organism evidence="8 9">
    <name type="scientific">Gimesia fumaroli</name>
    <dbReference type="NCBI Taxonomy" id="2527976"/>
    <lineage>
        <taxon>Bacteria</taxon>
        <taxon>Pseudomonadati</taxon>
        <taxon>Planctomycetota</taxon>
        <taxon>Planctomycetia</taxon>
        <taxon>Planctomycetales</taxon>
        <taxon>Planctomycetaceae</taxon>
        <taxon>Gimesia</taxon>
    </lineage>
</organism>
<dbReference type="EMBL" id="CP037452">
    <property type="protein sequence ID" value="QDV51664.1"/>
    <property type="molecule type" value="Genomic_DNA"/>
</dbReference>
<feature type="active site" description="Schiff-base intermediate with substrate" evidence="7">
    <location>
        <position position="39"/>
    </location>
</feature>
<reference evidence="8 9" key="1">
    <citation type="submission" date="2019-03" db="EMBL/GenBank/DDBJ databases">
        <title>Deep-cultivation of Planctomycetes and their phenomic and genomic characterization uncovers novel biology.</title>
        <authorList>
            <person name="Wiegand S."/>
            <person name="Jogler M."/>
            <person name="Boedeker C."/>
            <person name="Pinto D."/>
            <person name="Vollmers J."/>
            <person name="Rivas-Marin E."/>
            <person name="Kohn T."/>
            <person name="Peeters S.H."/>
            <person name="Heuer A."/>
            <person name="Rast P."/>
            <person name="Oberbeckmann S."/>
            <person name="Bunk B."/>
            <person name="Jeske O."/>
            <person name="Meyerdierks A."/>
            <person name="Storesund J.E."/>
            <person name="Kallscheuer N."/>
            <person name="Luecker S."/>
            <person name="Lage O.M."/>
            <person name="Pohl T."/>
            <person name="Merkel B.J."/>
            <person name="Hornburger P."/>
            <person name="Mueller R.-W."/>
            <person name="Bruemmer F."/>
            <person name="Labrenz M."/>
            <person name="Spormann A.M."/>
            <person name="Op den Camp H."/>
            <person name="Overmann J."/>
            <person name="Amann R."/>
            <person name="Jetten M.S.M."/>
            <person name="Mascher T."/>
            <person name="Medema M.H."/>
            <person name="Devos D.P."/>
            <person name="Kaster A.-K."/>
            <person name="Ovreas L."/>
            <person name="Rohde M."/>
            <person name="Galperin M.Y."/>
            <person name="Jogler C."/>
        </authorList>
    </citation>
    <scope>NUCLEOTIDE SEQUENCE [LARGE SCALE GENOMIC DNA]</scope>
    <source>
        <strain evidence="8 9">Enr17</strain>
    </source>
</reference>
<accession>A0A518IEZ9</accession>
<evidence type="ECO:0000256" key="6">
    <source>
        <dbReference type="ARBA" id="ARBA00047628"/>
    </source>
</evidence>
<dbReference type="EC" id="4.2.3.153" evidence="2"/>
<gene>
    <name evidence="8" type="ORF">Enr17x_37220</name>
</gene>
<proteinExistence type="predicted"/>
<protein>
    <recommendedName>
        <fullName evidence="2">(5-formylfuran-3-yl)methyl phosphate synthase</fullName>
        <ecNumber evidence="2">4.2.3.153</ecNumber>
    </recommendedName>
    <alternativeName>
        <fullName evidence="5">4-(hydroxymethyl)-2-furancarboxaldehyde-phosphate synthase</fullName>
    </alternativeName>
</protein>
<dbReference type="PIRSF" id="PIRSF015957">
    <property type="entry name" value="UCP015957"/>
    <property type="match status" value="1"/>
</dbReference>
<dbReference type="Proteomes" id="UP000318313">
    <property type="component" value="Chromosome"/>
</dbReference>
<dbReference type="AlphaFoldDB" id="A0A518IEZ9"/>
<keyword evidence="4" id="KW-0704">Schiff base</keyword>
<evidence type="ECO:0000256" key="1">
    <source>
        <dbReference type="ARBA" id="ARBA00003810"/>
    </source>
</evidence>
<evidence type="ECO:0000256" key="7">
    <source>
        <dbReference type="PIRSR" id="PIRSR015957-1"/>
    </source>
</evidence>
<evidence type="ECO:0000256" key="5">
    <source>
        <dbReference type="ARBA" id="ARBA00032523"/>
    </source>
</evidence>
<evidence type="ECO:0000313" key="8">
    <source>
        <dbReference type="EMBL" id="QDV51664.1"/>
    </source>
</evidence>
<dbReference type="InterPro" id="IPR007565">
    <property type="entry name" value="4HFCP_synth"/>
</dbReference>
<feature type="active site" description="Proton acceptor" evidence="7">
    <location>
        <position position="97"/>
    </location>
</feature>
<dbReference type="GO" id="GO:0016829">
    <property type="term" value="F:lyase activity"/>
    <property type="evidence" value="ECO:0007669"/>
    <property type="project" value="UniProtKB-KW"/>
</dbReference>
<sequence length="256" mass="28505">MLPESSALNRHRVQLLVSARNRDEIEPALLGGCEILDFKDPFKGALGMVDAETVHSISEYFQAHPIDIPVSMALGELTDRLADRKTLLIPNFITYLKMGLAQTQGMSHWYSEWQKLKQQIEATNQTRFQWIAVAYADWEQAAAISPHDVLKAALESECAGLLIDTFLKQGQTLLDHLALDELNSLIDEAHSHQLKIALAGSLRQKDLATLANISPDIIGIRSAACRGSLRTDSIQEQLVQAFHRQLEQHFAQTNSG</sequence>
<comment type="function">
    <text evidence="1">Catalyzes the formation of 4-(hydroxymethyl)-2-furancarboxaldehyde phosphate (4-HFC-P) from two molecules of glyceraldehyde-3-P (GA-3-P).</text>
</comment>
<evidence type="ECO:0000313" key="9">
    <source>
        <dbReference type="Proteomes" id="UP000318313"/>
    </source>
</evidence>
<evidence type="ECO:0000256" key="3">
    <source>
        <dbReference type="ARBA" id="ARBA00023239"/>
    </source>
</evidence>
<keyword evidence="9" id="KW-1185">Reference proteome</keyword>
<evidence type="ECO:0000256" key="4">
    <source>
        <dbReference type="ARBA" id="ARBA00023270"/>
    </source>
</evidence>
<dbReference type="Pfam" id="PF04476">
    <property type="entry name" value="4HFCP_synth"/>
    <property type="match status" value="1"/>
</dbReference>
<dbReference type="RefSeq" id="WP_198000644.1">
    <property type="nucleotide sequence ID" value="NZ_CP037452.1"/>
</dbReference>
<evidence type="ECO:0000256" key="2">
    <source>
        <dbReference type="ARBA" id="ARBA00012553"/>
    </source>
</evidence>
<name>A0A518IEZ9_9PLAN</name>